<dbReference type="EMBL" id="KN832974">
    <property type="protein sequence ID" value="KIM89548.1"/>
    <property type="molecule type" value="Genomic_DNA"/>
</dbReference>
<reference evidence="2" key="2">
    <citation type="submission" date="2015-01" db="EMBL/GenBank/DDBJ databases">
        <title>Evolutionary Origins and Diversification of the Mycorrhizal Mutualists.</title>
        <authorList>
            <consortium name="DOE Joint Genome Institute"/>
            <consortium name="Mycorrhizal Genomics Consortium"/>
            <person name="Kohler A."/>
            <person name="Kuo A."/>
            <person name="Nagy L.G."/>
            <person name="Floudas D."/>
            <person name="Copeland A."/>
            <person name="Barry K.W."/>
            <person name="Cichocki N."/>
            <person name="Veneault-Fourrey C."/>
            <person name="LaButti K."/>
            <person name="Lindquist E.A."/>
            <person name="Lipzen A."/>
            <person name="Lundell T."/>
            <person name="Morin E."/>
            <person name="Murat C."/>
            <person name="Riley R."/>
            <person name="Ohm R."/>
            <person name="Sun H."/>
            <person name="Tunlid A."/>
            <person name="Henrissat B."/>
            <person name="Grigoriev I.V."/>
            <person name="Hibbett D.S."/>
            <person name="Martin F."/>
        </authorList>
    </citation>
    <scope>NUCLEOTIDE SEQUENCE [LARGE SCALE GENOMIC DNA]</scope>
    <source>
        <strain evidence="2">F 1598</strain>
    </source>
</reference>
<organism evidence="1 2">
    <name type="scientific">Piloderma croceum (strain F 1598)</name>
    <dbReference type="NCBI Taxonomy" id="765440"/>
    <lineage>
        <taxon>Eukaryota</taxon>
        <taxon>Fungi</taxon>
        <taxon>Dikarya</taxon>
        <taxon>Basidiomycota</taxon>
        <taxon>Agaricomycotina</taxon>
        <taxon>Agaricomycetes</taxon>
        <taxon>Agaricomycetidae</taxon>
        <taxon>Atheliales</taxon>
        <taxon>Atheliaceae</taxon>
        <taxon>Piloderma</taxon>
    </lineage>
</organism>
<proteinExistence type="predicted"/>
<dbReference type="InParanoid" id="A0A0C3BSN7"/>
<evidence type="ECO:0000313" key="2">
    <source>
        <dbReference type="Proteomes" id="UP000054166"/>
    </source>
</evidence>
<sequence length="226" mass="26158">MLASRGLSFVTLRLRSPHPPLLSQFSLPAYTANLQNVNVRFALISRKKHERDFSSYGTMLSTSTNIWKTRQVWFEETPRQPIRLLEQPSQPTYRNDNVGFMLSHEVNFTREYPYYSQHGFKIHSRQELVAISLIALVARKTIVCCNQIRVICPGSEVIWGIASDVRLTFASIHSYVIIDEHLSGELHRRQVDRCIRAGVVSVRVCTLVRAITHMVYLDDRPMRQHH</sequence>
<accession>A0A0C3BSN7</accession>
<keyword evidence="2" id="KW-1185">Reference proteome</keyword>
<reference evidence="1 2" key="1">
    <citation type="submission" date="2014-04" db="EMBL/GenBank/DDBJ databases">
        <authorList>
            <consortium name="DOE Joint Genome Institute"/>
            <person name="Kuo A."/>
            <person name="Tarkka M."/>
            <person name="Buscot F."/>
            <person name="Kohler A."/>
            <person name="Nagy L.G."/>
            <person name="Floudas D."/>
            <person name="Copeland A."/>
            <person name="Barry K.W."/>
            <person name="Cichocki N."/>
            <person name="Veneault-Fourrey C."/>
            <person name="LaButti K."/>
            <person name="Lindquist E.A."/>
            <person name="Lipzen A."/>
            <person name="Lundell T."/>
            <person name="Morin E."/>
            <person name="Murat C."/>
            <person name="Sun H."/>
            <person name="Tunlid A."/>
            <person name="Henrissat B."/>
            <person name="Grigoriev I.V."/>
            <person name="Hibbett D.S."/>
            <person name="Martin F."/>
            <person name="Nordberg H.P."/>
            <person name="Cantor M.N."/>
            <person name="Hua S.X."/>
        </authorList>
    </citation>
    <scope>NUCLEOTIDE SEQUENCE [LARGE SCALE GENOMIC DNA]</scope>
    <source>
        <strain evidence="1 2">F 1598</strain>
    </source>
</reference>
<gene>
    <name evidence="1" type="ORF">PILCRDRAFT_190655</name>
</gene>
<dbReference type="AlphaFoldDB" id="A0A0C3BSN7"/>
<dbReference type="HOGENOM" id="CLU_1225172_0_0_1"/>
<name>A0A0C3BSN7_PILCF</name>
<protein>
    <submittedName>
        <fullName evidence="1">Uncharacterized protein</fullName>
    </submittedName>
</protein>
<dbReference type="Proteomes" id="UP000054166">
    <property type="component" value="Unassembled WGS sequence"/>
</dbReference>
<evidence type="ECO:0000313" key="1">
    <source>
        <dbReference type="EMBL" id="KIM89548.1"/>
    </source>
</evidence>